<dbReference type="Gene3D" id="1.10.287.1490">
    <property type="match status" value="1"/>
</dbReference>
<evidence type="ECO:0000259" key="4">
    <source>
        <dbReference type="Pfam" id="PF24481"/>
    </source>
</evidence>
<dbReference type="KEGG" id="dti:Desti_4600"/>
<gene>
    <name evidence="5" type="ordered locus">Desti_4600</name>
</gene>
<name>I4CCD5_DESTA</name>
<dbReference type="AlphaFoldDB" id="I4CCD5"/>
<organism evidence="5 6">
    <name type="scientific">Desulfomonile tiedjei (strain ATCC 49306 / DSM 6799 / DCB-1)</name>
    <dbReference type="NCBI Taxonomy" id="706587"/>
    <lineage>
        <taxon>Bacteria</taxon>
        <taxon>Pseudomonadati</taxon>
        <taxon>Thermodesulfobacteriota</taxon>
        <taxon>Desulfomonilia</taxon>
        <taxon>Desulfomonilales</taxon>
        <taxon>Desulfomonilaceae</taxon>
        <taxon>Desulfomonile</taxon>
    </lineage>
</organism>
<keyword evidence="6" id="KW-1185">Reference proteome</keyword>
<dbReference type="OrthoDB" id="9795058at2"/>
<feature type="domain" description="CT398-like coiled coil hairpin" evidence="4">
    <location>
        <begin position="11"/>
        <end position="185"/>
    </location>
</feature>
<evidence type="ECO:0000259" key="3">
    <source>
        <dbReference type="Pfam" id="PF02591"/>
    </source>
</evidence>
<evidence type="ECO:0000313" key="6">
    <source>
        <dbReference type="Proteomes" id="UP000006055"/>
    </source>
</evidence>
<evidence type="ECO:0000256" key="1">
    <source>
        <dbReference type="SAM" id="Coils"/>
    </source>
</evidence>
<feature type="region of interest" description="Disordered" evidence="2">
    <location>
        <begin position="52"/>
        <end position="71"/>
    </location>
</feature>
<dbReference type="InterPro" id="IPR056003">
    <property type="entry name" value="CT398_CC_hairpin"/>
</dbReference>
<keyword evidence="1" id="KW-0175">Coiled coil</keyword>
<protein>
    <submittedName>
        <fullName evidence="5">Zn-ribbon protein, possibly nucleic acid-binding protein</fullName>
    </submittedName>
</protein>
<evidence type="ECO:0000256" key="2">
    <source>
        <dbReference type="SAM" id="MobiDB-lite"/>
    </source>
</evidence>
<dbReference type="eggNOG" id="COG1579">
    <property type="taxonomic scope" value="Bacteria"/>
</dbReference>
<proteinExistence type="predicted"/>
<dbReference type="Pfam" id="PF24481">
    <property type="entry name" value="CT398_CC"/>
    <property type="match status" value="1"/>
</dbReference>
<dbReference type="PANTHER" id="PTHR39082:SF1">
    <property type="entry name" value="SCAVENGER RECEPTOR CLASS A MEMBER 3"/>
    <property type="match status" value="1"/>
</dbReference>
<dbReference type="Proteomes" id="UP000006055">
    <property type="component" value="Chromosome"/>
</dbReference>
<dbReference type="HOGENOM" id="CLU_073076_2_2_7"/>
<feature type="coiled-coil region" evidence="1">
    <location>
        <begin position="118"/>
        <end position="163"/>
    </location>
</feature>
<dbReference type="InterPro" id="IPR003743">
    <property type="entry name" value="Zf-RING_7"/>
</dbReference>
<evidence type="ECO:0000313" key="5">
    <source>
        <dbReference type="EMBL" id="AFM27226.1"/>
    </source>
</evidence>
<dbReference type="Pfam" id="PF02591">
    <property type="entry name" value="Zn_ribbon_9"/>
    <property type="match status" value="1"/>
</dbReference>
<accession>I4CCD5</accession>
<reference evidence="6" key="1">
    <citation type="submission" date="2012-06" db="EMBL/GenBank/DDBJ databases">
        <title>Complete sequence of chromosome of Desulfomonile tiedjei DSM 6799.</title>
        <authorList>
            <person name="Lucas S."/>
            <person name="Copeland A."/>
            <person name="Lapidus A."/>
            <person name="Glavina del Rio T."/>
            <person name="Dalin E."/>
            <person name="Tice H."/>
            <person name="Bruce D."/>
            <person name="Goodwin L."/>
            <person name="Pitluck S."/>
            <person name="Peters L."/>
            <person name="Ovchinnikova G."/>
            <person name="Zeytun A."/>
            <person name="Lu M."/>
            <person name="Kyrpides N."/>
            <person name="Mavromatis K."/>
            <person name="Ivanova N."/>
            <person name="Brettin T."/>
            <person name="Detter J.C."/>
            <person name="Han C."/>
            <person name="Larimer F."/>
            <person name="Land M."/>
            <person name="Hauser L."/>
            <person name="Markowitz V."/>
            <person name="Cheng J.-F."/>
            <person name="Hugenholtz P."/>
            <person name="Woyke T."/>
            <person name="Wu D."/>
            <person name="Spring S."/>
            <person name="Schroeder M."/>
            <person name="Brambilla E."/>
            <person name="Klenk H.-P."/>
            <person name="Eisen J.A."/>
        </authorList>
    </citation>
    <scope>NUCLEOTIDE SEQUENCE [LARGE SCALE GENOMIC DNA]</scope>
    <source>
        <strain evidence="6">ATCC 49306 / DSM 6799 / DCB-1</strain>
    </source>
</reference>
<dbReference type="PANTHER" id="PTHR39082">
    <property type="entry name" value="PHOSPHOLIPASE C-BETA-2-RELATED"/>
    <property type="match status" value="1"/>
</dbReference>
<dbReference type="EMBL" id="CP003360">
    <property type="protein sequence ID" value="AFM27226.1"/>
    <property type="molecule type" value="Genomic_DNA"/>
</dbReference>
<dbReference type="STRING" id="706587.Desti_4600"/>
<dbReference type="InterPro" id="IPR052376">
    <property type="entry name" value="Oxidative_Scav/Glycosyltrans"/>
</dbReference>
<sequence>MKEQLLLLERLQEIDGQIDRHEQNLARLPLQIQEIARNLVVLRREMSDAAERNETLQKDLRRKEQDLATEQEKIKKSERRLLSIKNQKEYNALSREVKLGKKVAGEIEDAILGFMTEIETLKKISDRKEKEYQEAEQVLVEKKAESEASTEEANQVLEQLKAEKETLVVSLDPDLFKKYQIVKRAKGYAVAELQNGSCSGCHIAIPPQLHIRLLKQEEMIACPNCHRILYVKPENIPTSNRLES</sequence>
<dbReference type="RefSeq" id="WP_014812336.1">
    <property type="nucleotide sequence ID" value="NC_018025.1"/>
</dbReference>
<feature type="domain" description="C4-type zinc ribbon" evidence="3">
    <location>
        <begin position="197"/>
        <end position="229"/>
    </location>
</feature>